<dbReference type="InterPro" id="IPR000073">
    <property type="entry name" value="AB_hydrolase_1"/>
</dbReference>
<dbReference type="GO" id="GO:0047372">
    <property type="term" value="F:monoacylglycerol lipase activity"/>
    <property type="evidence" value="ECO:0007669"/>
    <property type="project" value="TreeGrafter"/>
</dbReference>
<reference evidence="3" key="1">
    <citation type="submission" date="2022-05" db="EMBL/GenBank/DDBJ databases">
        <title>Sphingomonas sp. strain RP10 Genome sequencing and assembly.</title>
        <authorList>
            <person name="Kim I."/>
        </authorList>
    </citation>
    <scope>NUCLEOTIDE SEQUENCE</scope>
    <source>
        <strain evidence="3">RP10</strain>
    </source>
</reference>
<dbReference type="InterPro" id="IPR050266">
    <property type="entry name" value="AB_hydrolase_sf"/>
</dbReference>
<gene>
    <name evidence="3" type="ORF">M9979_10990</name>
</gene>
<dbReference type="RefSeq" id="WP_254289407.1">
    <property type="nucleotide sequence ID" value="NZ_JAMLDY010000012.1"/>
</dbReference>
<dbReference type="Proteomes" id="UP001139486">
    <property type="component" value="Unassembled WGS sequence"/>
</dbReference>
<accession>A0A9X2HXY6</accession>
<protein>
    <submittedName>
        <fullName evidence="3">Alpha/beta hydrolase</fullName>
    </submittedName>
</protein>
<comment type="caution">
    <text evidence="3">The sequence shown here is derived from an EMBL/GenBank/DDBJ whole genome shotgun (WGS) entry which is preliminary data.</text>
</comment>
<dbReference type="InterPro" id="IPR029058">
    <property type="entry name" value="AB_hydrolase_fold"/>
</dbReference>
<dbReference type="PANTHER" id="PTHR43798">
    <property type="entry name" value="MONOACYLGLYCEROL LIPASE"/>
    <property type="match status" value="1"/>
</dbReference>
<feature type="domain" description="AB hydrolase-1" evidence="2">
    <location>
        <begin position="73"/>
        <end position="174"/>
    </location>
</feature>
<dbReference type="SUPFAM" id="SSF53474">
    <property type="entry name" value="alpha/beta-Hydrolases"/>
    <property type="match status" value="1"/>
</dbReference>
<dbReference type="AlphaFoldDB" id="A0A9X2HXY6"/>
<keyword evidence="1" id="KW-0732">Signal</keyword>
<dbReference type="InterPro" id="IPR000639">
    <property type="entry name" value="Epox_hydrolase-like"/>
</dbReference>
<feature type="chain" id="PRO_5040816383" evidence="1">
    <location>
        <begin position="23"/>
        <end position="339"/>
    </location>
</feature>
<dbReference type="EMBL" id="JAMLDY010000012">
    <property type="protein sequence ID" value="MCP3735394.1"/>
    <property type="molecule type" value="Genomic_DNA"/>
</dbReference>
<keyword evidence="4" id="KW-1185">Reference proteome</keyword>
<evidence type="ECO:0000256" key="1">
    <source>
        <dbReference type="SAM" id="SignalP"/>
    </source>
</evidence>
<proteinExistence type="predicted"/>
<keyword evidence="3" id="KW-0378">Hydrolase</keyword>
<dbReference type="Pfam" id="PF00561">
    <property type="entry name" value="Abhydrolase_1"/>
    <property type="match status" value="1"/>
</dbReference>
<dbReference type="PANTHER" id="PTHR43798:SF33">
    <property type="entry name" value="HYDROLASE, PUTATIVE (AFU_ORTHOLOGUE AFUA_2G14860)-RELATED"/>
    <property type="match status" value="1"/>
</dbReference>
<dbReference type="GO" id="GO:0046464">
    <property type="term" value="P:acylglycerol catabolic process"/>
    <property type="evidence" value="ECO:0007669"/>
    <property type="project" value="TreeGrafter"/>
</dbReference>
<evidence type="ECO:0000313" key="4">
    <source>
        <dbReference type="Proteomes" id="UP001139486"/>
    </source>
</evidence>
<sequence length="339" mass="37252">MRSMKIGSRLALALVILPLTGAADPAAAPDFGANLERFAYPWPVQTMTFDVVGQPATMAFMDVAPARPNGRSVVLLHGKNFCGATWESTVRALTDSGYRVLVPDQIGFCKSAKPRAAQYSFEMLASFTQRLMQSRGITRASVVGHSMGGMLAMRFAIMYPAAVERLVLVNPLGLKDRSEEGLPYVDVDTLWAGERKTSYASIKAYQQLNYYHGTWKPAYDRWVWMLAGMYQGSGRDTVALAQAKTSEMIKTQAVAHELYRIKPPTTLIVGTLDKTAFGRAQTPPGLRQFLQAIPVVAGEAVKQMPNATLIRLDGLGHSPQVEDPARFERTLLTTLAPRR</sequence>
<name>A0A9X2HXY6_9SPHN</name>
<dbReference type="Gene3D" id="3.40.50.1820">
    <property type="entry name" value="alpha/beta hydrolase"/>
    <property type="match status" value="1"/>
</dbReference>
<evidence type="ECO:0000259" key="2">
    <source>
        <dbReference type="Pfam" id="PF00561"/>
    </source>
</evidence>
<evidence type="ECO:0000313" key="3">
    <source>
        <dbReference type="EMBL" id="MCP3735394.1"/>
    </source>
</evidence>
<feature type="signal peptide" evidence="1">
    <location>
        <begin position="1"/>
        <end position="22"/>
    </location>
</feature>
<organism evidence="3 4">
    <name type="scientific">Sphingomonas liriopis</name>
    <dbReference type="NCBI Taxonomy" id="2949094"/>
    <lineage>
        <taxon>Bacteria</taxon>
        <taxon>Pseudomonadati</taxon>
        <taxon>Pseudomonadota</taxon>
        <taxon>Alphaproteobacteria</taxon>
        <taxon>Sphingomonadales</taxon>
        <taxon>Sphingomonadaceae</taxon>
        <taxon>Sphingomonas</taxon>
    </lineage>
</organism>
<dbReference type="GO" id="GO:0016020">
    <property type="term" value="C:membrane"/>
    <property type="evidence" value="ECO:0007669"/>
    <property type="project" value="TreeGrafter"/>
</dbReference>
<dbReference type="PRINTS" id="PR00412">
    <property type="entry name" value="EPOXHYDRLASE"/>
</dbReference>
<dbReference type="PRINTS" id="PR00111">
    <property type="entry name" value="ABHYDROLASE"/>
</dbReference>